<organism evidence="2 3">
    <name type="scientific">Polyangium spumosum</name>
    <dbReference type="NCBI Taxonomy" id="889282"/>
    <lineage>
        <taxon>Bacteria</taxon>
        <taxon>Pseudomonadati</taxon>
        <taxon>Myxococcota</taxon>
        <taxon>Polyangia</taxon>
        <taxon>Polyangiales</taxon>
        <taxon>Polyangiaceae</taxon>
        <taxon>Polyangium</taxon>
    </lineage>
</organism>
<dbReference type="Pfam" id="PF00656">
    <property type="entry name" value="Peptidase_C14"/>
    <property type="match status" value="1"/>
</dbReference>
<dbReference type="GO" id="GO:0004197">
    <property type="term" value="F:cysteine-type endopeptidase activity"/>
    <property type="evidence" value="ECO:0007669"/>
    <property type="project" value="InterPro"/>
</dbReference>
<dbReference type="SUPFAM" id="SSF52129">
    <property type="entry name" value="Caspase-like"/>
    <property type="match status" value="1"/>
</dbReference>
<dbReference type="InterPro" id="IPR029030">
    <property type="entry name" value="Caspase-like_dom_sf"/>
</dbReference>
<protein>
    <submittedName>
        <fullName evidence="2">CHAT domain-containing protein</fullName>
    </submittedName>
</protein>
<proteinExistence type="predicted"/>
<evidence type="ECO:0000259" key="1">
    <source>
        <dbReference type="Pfam" id="PF00656"/>
    </source>
</evidence>
<reference evidence="2 3" key="1">
    <citation type="submission" date="2019-10" db="EMBL/GenBank/DDBJ databases">
        <title>A soil myxobacterium in the family Polyangiaceae.</title>
        <authorList>
            <person name="Li Y."/>
            <person name="Wang J."/>
        </authorList>
    </citation>
    <scope>NUCLEOTIDE SEQUENCE [LARGE SCALE GENOMIC DNA]</scope>
    <source>
        <strain evidence="2 3">DSM 14734</strain>
    </source>
</reference>
<dbReference type="Gene3D" id="3.40.50.1460">
    <property type="match status" value="1"/>
</dbReference>
<sequence>MTLAVRLHLPPLTGGQAVLICSLSTATTGGIVQNRAFVYRAVVCGVNNSIGQTPLSFAESDAQAIFRTFTGALGPADEENSKLLLGARATRGNVLRVLQAYAQRGTDYLLFYFSGHGSEDGLALADGMLEYWELHAALANLPARARLVILDACHSGAYGGLVEVGGVGDLQESWAEVLAAALPGTRVLCAARSDELSAEGGSIRMGHFTWALLEALHRGKGSLRGRDHRWVSDSEAFYLARAHLLSRWPNDAHPDCRNLSGDFPMLLSHAHAPIGRGALSIRPHARGYAADVEVVAARRTGVPMLLKCRLLDESRVEVGTETRIIVPTTNDDSGMVRFHFPRSALPYEHRQALDWGYQVPLHWAVSLVDPYHGYVLGKATRRVVYRRQNHAPLF</sequence>
<accession>A0A6N7PWA8</accession>
<dbReference type="OrthoDB" id="9759662at2"/>
<gene>
    <name evidence="2" type="ORF">GF068_31995</name>
</gene>
<dbReference type="GO" id="GO:0006508">
    <property type="term" value="P:proteolysis"/>
    <property type="evidence" value="ECO:0007669"/>
    <property type="project" value="InterPro"/>
</dbReference>
<dbReference type="Proteomes" id="UP000440224">
    <property type="component" value="Unassembled WGS sequence"/>
</dbReference>
<feature type="domain" description="Peptidase C14 caspase" evidence="1">
    <location>
        <begin position="40"/>
        <end position="220"/>
    </location>
</feature>
<dbReference type="EMBL" id="WJIE01000012">
    <property type="protein sequence ID" value="MRG96512.1"/>
    <property type="molecule type" value="Genomic_DNA"/>
</dbReference>
<dbReference type="AlphaFoldDB" id="A0A6N7PWA8"/>
<evidence type="ECO:0000313" key="2">
    <source>
        <dbReference type="EMBL" id="MRG96512.1"/>
    </source>
</evidence>
<evidence type="ECO:0000313" key="3">
    <source>
        <dbReference type="Proteomes" id="UP000440224"/>
    </source>
</evidence>
<name>A0A6N7PWA8_9BACT</name>
<comment type="caution">
    <text evidence="2">The sequence shown here is derived from an EMBL/GenBank/DDBJ whole genome shotgun (WGS) entry which is preliminary data.</text>
</comment>
<keyword evidence="3" id="KW-1185">Reference proteome</keyword>
<dbReference type="InterPro" id="IPR011600">
    <property type="entry name" value="Pept_C14_caspase"/>
</dbReference>